<dbReference type="AlphaFoldDB" id="A0A8H3X5H7"/>
<evidence type="ECO:0000313" key="1">
    <source>
        <dbReference type="EMBL" id="KAF0419860.1"/>
    </source>
</evidence>
<proteinExistence type="predicted"/>
<dbReference type="Proteomes" id="UP000439903">
    <property type="component" value="Unassembled WGS sequence"/>
</dbReference>
<accession>A0A8H3X5H7</accession>
<dbReference type="EMBL" id="WTPW01001709">
    <property type="protein sequence ID" value="KAF0419860.1"/>
    <property type="molecule type" value="Genomic_DNA"/>
</dbReference>
<evidence type="ECO:0000313" key="2">
    <source>
        <dbReference type="Proteomes" id="UP000439903"/>
    </source>
</evidence>
<protein>
    <submittedName>
        <fullName evidence="1">Uncharacterized protein</fullName>
    </submittedName>
</protein>
<name>A0A8H3X5H7_GIGMA</name>
<comment type="caution">
    <text evidence="1">The sequence shown here is derived from an EMBL/GenBank/DDBJ whole genome shotgun (WGS) entry which is preliminary data.</text>
</comment>
<keyword evidence="2" id="KW-1185">Reference proteome</keyword>
<organism evidence="1 2">
    <name type="scientific">Gigaspora margarita</name>
    <dbReference type="NCBI Taxonomy" id="4874"/>
    <lineage>
        <taxon>Eukaryota</taxon>
        <taxon>Fungi</taxon>
        <taxon>Fungi incertae sedis</taxon>
        <taxon>Mucoromycota</taxon>
        <taxon>Glomeromycotina</taxon>
        <taxon>Glomeromycetes</taxon>
        <taxon>Diversisporales</taxon>
        <taxon>Gigasporaceae</taxon>
        <taxon>Gigaspora</taxon>
    </lineage>
</organism>
<reference evidence="1 2" key="1">
    <citation type="journal article" date="2019" name="Environ. Microbiol.">
        <title>At the nexus of three kingdoms: the genome of the mycorrhizal fungus Gigaspora margarita provides insights into plant, endobacterial and fungal interactions.</title>
        <authorList>
            <person name="Venice F."/>
            <person name="Ghignone S."/>
            <person name="Salvioli di Fossalunga A."/>
            <person name="Amselem J."/>
            <person name="Novero M."/>
            <person name="Xianan X."/>
            <person name="Sedzielewska Toro K."/>
            <person name="Morin E."/>
            <person name="Lipzen A."/>
            <person name="Grigoriev I.V."/>
            <person name="Henrissat B."/>
            <person name="Martin F.M."/>
            <person name="Bonfante P."/>
        </authorList>
    </citation>
    <scope>NUCLEOTIDE SEQUENCE [LARGE SCALE GENOMIC DNA]</scope>
    <source>
        <strain evidence="1 2">BEG34</strain>
    </source>
</reference>
<gene>
    <name evidence="1" type="ORF">F8M41_007132</name>
</gene>
<sequence>MSFLADFEPALIHHYYDRDQCQKTNLALKVKESDIYDPSKLTIKSQESSILKNKTNFTIDGAKNCSTPIGHNMPPTIKPSRSESQIGDYLDKLVTFILMMPY</sequence>